<keyword evidence="2" id="KW-1185">Reference proteome</keyword>
<organism evidence="1 2">
    <name type="scientific">Nonlabens mediterrranea</name>
    <dbReference type="NCBI Taxonomy" id="1419947"/>
    <lineage>
        <taxon>Bacteria</taxon>
        <taxon>Pseudomonadati</taxon>
        <taxon>Bacteroidota</taxon>
        <taxon>Flavobacteriia</taxon>
        <taxon>Flavobacteriales</taxon>
        <taxon>Flavobacteriaceae</taxon>
        <taxon>Nonlabens</taxon>
    </lineage>
</organism>
<proteinExistence type="predicted"/>
<gene>
    <name evidence="1" type="ORF">FNJ87_11045</name>
</gene>
<reference evidence="1 2" key="1">
    <citation type="submission" date="2020-11" db="EMBL/GenBank/DDBJ databases">
        <title>P. mediterranea TC4 genome.</title>
        <authorList>
            <person name="Molmeret M."/>
        </authorList>
    </citation>
    <scope>NUCLEOTIDE SEQUENCE [LARGE SCALE GENOMIC DNA]</scope>
    <source>
        <strain evidence="1 2">TC4</strain>
    </source>
</reference>
<comment type="caution">
    <text evidence="1">The sequence shown here is derived from an EMBL/GenBank/DDBJ whole genome shotgun (WGS) entry which is preliminary data.</text>
</comment>
<evidence type="ECO:0000313" key="1">
    <source>
        <dbReference type="EMBL" id="MBF4984844.1"/>
    </source>
</evidence>
<sequence>MEVVIAGDIIGSKRNNPDDYLSVIEPILKTHCKEGMYQIYRGDSFQGWIHNPELALYVCLQIKAALKVKDTLDVRIAIGLGNINLIDENIALSTGSALTRSGELLDSLKEKDQNLMVKSGHSLDLYMNTALKMALLSLDNWTANGAAVIHQIMKKPHMTQEELGLQLGIKQATASRRLDRAHWKETQELHLLFQQYYKDVQDATTH</sequence>
<name>A0ABS0A650_9FLAO</name>
<evidence type="ECO:0008006" key="3">
    <source>
        <dbReference type="Google" id="ProtNLM"/>
    </source>
</evidence>
<dbReference type="EMBL" id="JADKYU010000564">
    <property type="protein sequence ID" value="MBF4984844.1"/>
    <property type="molecule type" value="Genomic_DNA"/>
</dbReference>
<accession>A0ABS0A650</accession>
<protein>
    <recommendedName>
        <fullName evidence="3">Transcriptional regulator</fullName>
    </recommendedName>
</protein>
<evidence type="ECO:0000313" key="2">
    <source>
        <dbReference type="Proteomes" id="UP001194729"/>
    </source>
</evidence>
<dbReference type="Proteomes" id="UP001194729">
    <property type="component" value="Unassembled WGS sequence"/>
</dbReference>